<comment type="caution">
    <text evidence="2">The sequence shown here is derived from an EMBL/GenBank/DDBJ whole genome shotgun (WGS) entry which is preliminary data.</text>
</comment>
<evidence type="ECO:0000313" key="3">
    <source>
        <dbReference type="Proteomes" id="UP000489600"/>
    </source>
</evidence>
<feature type="compositionally biased region" description="Basic residues" evidence="1">
    <location>
        <begin position="1"/>
        <end position="10"/>
    </location>
</feature>
<reference evidence="2" key="1">
    <citation type="submission" date="2019-07" db="EMBL/GenBank/DDBJ databases">
        <authorList>
            <person name="Dittberner H."/>
        </authorList>
    </citation>
    <scope>NUCLEOTIDE SEQUENCE [LARGE SCALE GENOMIC DNA]</scope>
</reference>
<dbReference type="PANTHER" id="PTHR37248:SF1">
    <property type="entry name" value="TRANSLATION INITIATION FACTOR"/>
    <property type="match status" value="1"/>
</dbReference>
<feature type="compositionally biased region" description="Basic and acidic residues" evidence="1">
    <location>
        <begin position="11"/>
        <end position="28"/>
    </location>
</feature>
<gene>
    <name evidence="2" type="ORF">ANE_LOCUS20201</name>
</gene>
<evidence type="ECO:0000313" key="2">
    <source>
        <dbReference type="EMBL" id="VVB09757.1"/>
    </source>
</evidence>
<name>A0A565C824_9BRAS</name>
<dbReference type="EMBL" id="CABITT030000007">
    <property type="protein sequence ID" value="VVB09757.1"/>
    <property type="molecule type" value="Genomic_DNA"/>
</dbReference>
<evidence type="ECO:0000256" key="1">
    <source>
        <dbReference type="SAM" id="MobiDB-lite"/>
    </source>
</evidence>
<sequence>MPRRKPKKSVKITEEVKNDEKSNNGEIQIEDKKDDFVDEKVERQIAAIRAIRDVEVEQTRTALRLLCSYFTEEQLDTPVLEFFKENLPDLSMTQNEETREIELKWKDGNGGEESSMGNVDGVEMTCSIIKRLSMNFPALYSRPSLGGYDLPDNVKASLLGTDNPHLENLGTSENRMLASHDALRTPEVNGQRLSFGMTPKTRRQPKPGEMMLSVHGSPLGVFKEDHNMGAINEENS</sequence>
<feature type="region of interest" description="Disordered" evidence="1">
    <location>
        <begin position="1"/>
        <end position="28"/>
    </location>
</feature>
<dbReference type="Proteomes" id="UP000489600">
    <property type="component" value="Unassembled WGS sequence"/>
</dbReference>
<proteinExistence type="predicted"/>
<protein>
    <submittedName>
        <fullName evidence="2">Uncharacterized protein</fullName>
    </submittedName>
</protein>
<keyword evidence="3" id="KW-1185">Reference proteome</keyword>
<accession>A0A565C824</accession>
<dbReference type="OrthoDB" id="1920481at2759"/>
<organism evidence="2 3">
    <name type="scientific">Arabis nemorensis</name>
    <dbReference type="NCBI Taxonomy" id="586526"/>
    <lineage>
        <taxon>Eukaryota</taxon>
        <taxon>Viridiplantae</taxon>
        <taxon>Streptophyta</taxon>
        <taxon>Embryophyta</taxon>
        <taxon>Tracheophyta</taxon>
        <taxon>Spermatophyta</taxon>
        <taxon>Magnoliopsida</taxon>
        <taxon>eudicotyledons</taxon>
        <taxon>Gunneridae</taxon>
        <taxon>Pentapetalae</taxon>
        <taxon>rosids</taxon>
        <taxon>malvids</taxon>
        <taxon>Brassicales</taxon>
        <taxon>Brassicaceae</taxon>
        <taxon>Arabideae</taxon>
        <taxon>Arabis</taxon>
    </lineage>
</organism>
<dbReference type="PANTHER" id="PTHR37248">
    <property type="entry name" value="TRANSLATION INITIATION FACTOR"/>
    <property type="match status" value="1"/>
</dbReference>
<dbReference type="AlphaFoldDB" id="A0A565C824"/>